<reference evidence="1" key="1">
    <citation type="submission" date="2022-02" db="EMBL/GenBank/DDBJ databases">
        <title>Plant Genome Project.</title>
        <authorList>
            <person name="Zhang R.-G."/>
        </authorList>
    </citation>
    <scope>NUCLEOTIDE SEQUENCE</scope>
    <source>
        <strain evidence="1">AT1</strain>
    </source>
</reference>
<organism evidence="1 2">
    <name type="scientific">Rhododendron molle</name>
    <name type="common">Chinese azalea</name>
    <name type="synonym">Azalea mollis</name>
    <dbReference type="NCBI Taxonomy" id="49168"/>
    <lineage>
        <taxon>Eukaryota</taxon>
        <taxon>Viridiplantae</taxon>
        <taxon>Streptophyta</taxon>
        <taxon>Embryophyta</taxon>
        <taxon>Tracheophyta</taxon>
        <taxon>Spermatophyta</taxon>
        <taxon>Magnoliopsida</taxon>
        <taxon>eudicotyledons</taxon>
        <taxon>Gunneridae</taxon>
        <taxon>Pentapetalae</taxon>
        <taxon>asterids</taxon>
        <taxon>Ericales</taxon>
        <taxon>Ericaceae</taxon>
        <taxon>Ericoideae</taxon>
        <taxon>Rhodoreae</taxon>
        <taxon>Rhododendron</taxon>
    </lineage>
</organism>
<dbReference type="Proteomes" id="UP001062846">
    <property type="component" value="Chromosome 5"/>
</dbReference>
<keyword evidence="2" id="KW-1185">Reference proteome</keyword>
<proteinExistence type="predicted"/>
<gene>
    <name evidence="1" type="ORF">RHMOL_Rhmol05G0225700</name>
</gene>
<comment type="caution">
    <text evidence="1">The sequence shown here is derived from an EMBL/GenBank/DDBJ whole genome shotgun (WGS) entry which is preliminary data.</text>
</comment>
<accession>A0ACC0NTA6</accession>
<evidence type="ECO:0000313" key="2">
    <source>
        <dbReference type="Proteomes" id="UP001062846"/>
    </source>
</evidence>
<evidence type="ECO:0000313" key="1">
    <source>
        <dbReference type="EMBL" id="KAI8556099.1"/>
    </source>
</evidence>
<sequence>MKLVGVCATVLLMELGIRPTNLLAHILLQVLSLVVHVFCTYSASAAATAVMFSHLGCYVQFEAFAKLKLVVSIVSCRAASFAIFKVYPTTALLFNVQFSSESVNL</sequence>
<name>A0ACC0NTA6_RHOML</name>
<protein>
    <submittedName>
        <fullName evidence="1">Uncharacterized protein</fullName>
    </submittedName>
</protein>
<dbReference type="EMBL" id="CM046392">
    <property type="protein sequence ID" value="KAI8556099.1"/>
    <property type="molecule type" value="Genomic_DNA"/>
</dbReference>